<dbReference type="STRING" id="388357.GCA_001580365_01492"/>
<evidence type="ECO:0000256" key="8">
    <source>
        <dbReference type="RuleBase" id="RU362101"/>
    </source>
</evidence>
<dbReference type="RefSeq" id="WP_147017488.1">
    <property type="nucleotide sequence ID" value="NZ_BJZS01000033.1"/>
</dbReference>
<feature type="transmembrane region" description="Helical" evidence="8">
    <location>
        <begin position="238"/>
        <end position="257"/>
    </location>
</feature>
<accession>A0A512IBX0</accession>
<evidence type="ECO:0000256" key="6">
    <source>
        <dbReference type="ARBA" id="ARBA00022989"/>
    </source>
</evidence>
<name>A0A512IBX0_9MICC</name>
<dbReference type="GO" id="GO:0012505">
    <property type="term" value="C:endomembrane system"/>
    <property type="evidence" value="ECO:0007669"/>
    <property type="project" value="UniProtKB-SubCell"/>
</dbReference>
<organism evidence="9 10">
    <name type="scientific">Kocuria turfanensis</name>
    <dbReference type="NCBI Taxonomy" id="388357"/>
    <lineage>
        <taxon>Bacteria</taxon>
        <taxon>Bacillati</taxon>
        <taxon>Actinomycetota</taxon>
        <taxon>Actinomycetes</taxon>
        <taxon>Micrococcales</taxon>
        <taxon>Micrococcaceae</taxon>
        <taxon>Kocuria</taxon>
    </lineage>
</organism>
<dbReference type="PANTHER" id="PTHR31611:SF0">
    <property type="entry name" value="HIGH-AFFINITY NICKEL TRANSPORT PROTEIN NIC1"/>
    <property type="match status" value="1"/>
</dbReference>
<proteinExistence type="inferred from homology"/>
<keyword evidence="7 8" id="KW-0472">Membrane</keyword>
<feature type="transmembrane region" description="Helical" evidence="8">
    <location>
        <begin position="284"/>
        <end position="307"/>
    </location>
</feature>
<sequence length="360" mass="37585">MSSTRTSHPFRAARPSRAGRRAVPAIGAAVVLLHLVGGGALLGLTAGSEPGGDGLFVGLALSAYALGVRHAFDADHIAAIDNATRVLMARGRESTATGFWFALGHSSVVLLSVLLLALGLDMFAGGLADEGSALRRAAGLWGGTVSGLFLLTAGFLNLAVLLRLRRARGWARAGALDPAELDAHLDGRGVLHRLLHPVTRVVDRPARMYPVGFLFGLGLDTAASIGLFVMAGGLAPDLPWYAVLVLPVLFTAGMTLFDSADGILMHRVYGWAGVDPHRKLDYNLTVTTVSVAIAFVIGGTSLLSVLAELLQPAGGPLAAVTAVDLNFLGVSVLAFFVLSWLAARLVERVRRDGDPLPVRG</sequence>
<evidence type="ECO:0000256" key="2">
    <source>
        <dbReference type="ARBA" id="ARBA00010892"/>
    </source>
</evidence>
<evidence type="ECO:0000256" key="4">
    <source>
        <dbReference type="ARBA" id="ARBA00022596"/>
    </source>
</evidence>
<evidence type="ECO:0000256" key="1">
    <source>
        <dbReference type="ARBA" id="ARBA00004127"/>
    </source>
</evidence>
<evidence type="ECO:0000313" key="9">
    <source>
        <dbReference type="EMBL" id="GEO95193.1"/>
    </source>
</evidence>
<keyword evidence="4" id="KW-0533">Nickel</keyword>
<dbReference type="GO" id="GO:0015099">
    <property type="term" value="F:nickel cation transmembrane transporter activity"/>
    <property type="evidence" value="ECO:0007669"/>
    <property type="project" value="UniProtKB-UniRule"/>
</dbReference>
<feature type="transmembrane region" description="Helical" evidence="8">
    <location>
        <begin position="209"/>
        <end position="232"/>
    </location>
</feature>
<comment type="similarity">
    <text evidence="2 8">Belongs to the NiCoT transporter (TC 2.A.52) family.</text>
</comment>
<dbReference type="InterPro" id="IPR011541">
    <property type="entry name" value="Ni/Co_transpt_high_affinity"/>
</dbReference>
<keyword evidence="6 8" id="KW-1133">Transmembrane helix</keyword>
<evidence type="ECO:0000256" key="3">
    <source>
        <dbReference type="ARBA" id="ARBA00022448"/>
    </source>
</evidence>
<dbReference type="Proteomes" id="UP000321103">
    <property type="component" value="Unassembled WGS sequence"/>
</dbReference>
<dbReference type="PANTHER" id="PTHR31611">
    <property type="entry name" value="HIGH-AFFINITY NICKEL TRANSPORT PROTEIN NIC1"/>
    <property type="match status" value="1"/>
</dbReference>
<feature type="transmembrane region" description="Helical" evidence="8">
    <location>
        <begin position="327"/>
        <end position="346"/>
    </location>
</feature>
<feature type="transmembrane region" description="Helical" evidence="8">
    <location>
        <begin position="21"/>
        <end position="42"/>
    </location>
</feature>
<evidence type="ECO:0000256" key="5">
    <source>
        <dbReference type="ARBA" id="ARBA00022692"/>
    </source>
</evidence>
<keyword evidence="5 8" id="KW-0812">Transmembrane</keyword>
<feature type="transmembrane region" description="Helical" evidence="8">
    <location>
        <begin position="54"/>
        <end position="72"/>
    </location>
</feature>
<dbReference type="EMBL" id="BJZS01000033">
    <property type="protein sequence ID" value="GEO95193.1"/>
    <property type="molecule type" value="Genomic_DNA"/>
</dbReference>
<evidence type="ECO:0000313" key="10">
    <source>
        <dbReference type="Proteomes" id="UP000321103"/>
    </source>
</evidence>
<dbReference type="InterPro" id="IPR004688">
    <property type="entry name" value="Ni/Co_transpt"/>
</dbReference>
<reference evidence="9 10" key="1">
    <citation type="submission" date="2019-07" db="EMBL/GenBank/DDBJ databases">
        <title>Whole genome shotgun sequence of Kocuria turfanensis NBRC 107627.</title>
        <authorList>
            <person name="Hosoyama A."/>
            <person name="Uohara A."/>
            <person name="Ohji S."/>
            <person name="Ichikawa N."/>
        </authorList>
    </citation>
    <scope>NUCLEOTIDE SEQUENCE [LARGE SCALE GENOMIC DNA]</scope>
    <source>
        <strain evidence="9 10">NBRC 107627</strain>
    </source>
</reference>
<comment type="subcellular location">
    <subcellularLocation>
        <location evidence="8">Cell membrane</location>
        <topology evidence="8">Multi-pass membrane protein</topology>
    </subcellularLocation>
    <subcellularLocation>
        <location evidence="1">Endomembrane system</location>
        <topology evidence="1">Multi-pass membrane protein</topology>
    </subcellularLocation>
</comment>
<dbReference type="GO" id="GO:0005886">
    <property type="term" value="C:plasma membrane"/>
    <property type="evidence" value="ECO:0007669"/>
    <property type="project" value="UniProtKB-SubCell"/>
</dbReference>
<feature type="transmembrane region" description="Helical" evidence="8">
    <location>
        <begin position="140"/>
        <end position="162"/>
    </location>
</feature>
<keyword evidence="10" id="KW-1185">Reference proteome</keyword>
<gene>
    <name evidence="9" type="primary">nixA</name>
    <name evidence="9" type="ORF">KTU01_13160</name>
</gene>
<feature type="transmembrane region" description="Helical" evidence="8">
    <location>
        <begin position="98"/>
        <end position="120"/>
    </location>
</feature>
<evidence type="ECO:0000256" key="7">
    <source>
        <dbReference type="ARBA" id="ARBA00023136"/>
    </source>
</evidence>
<keyword evidence="3 8" id="KW-0813">Transport</keyword>
<dbReference type="AlphaFoldDB" id="A0A512IBX0"/>
<dbReference type="Pfam" id="PF03824">
    <property type="entry name" value="NicO"/>
    <property type="match status" value="1"/>
</dbReference>
<protein>
    <recommendedName>
        <fullName evidence="8">Nickel/cobalt efflux system</fullName>
    </recommendedName>
</protein>
<comment type="caution">
    <text evidence="9">The sequence shown here is derived from an EMBL/GenBank/DDBJ whole genome shotgun (WGS) entry which is preliminary data.</text>
</comment>